<dbReference type="AlphaFoldDB" id="A0A8J6IX17"/>
<gene>
    <name evidence="2" type="ORF">H8B19_14610</name>
</gene>
<accession>A0A8J6IX17</accession>
<dbReference type="PANTHER" id="PTHR36444">
    <property type="entry name" value="TRANSCRIPTIONAL REGULATOR PROTEIN YOBU-RELATED"/>
    <property type="match status" value="1"/>
</dbReference>
<dbReference type="RefSeq" id="WP_186507628.1">
    <property type="nucleotide sequence ID" value="NZ_JACNEP010000013.1"/>
</dbReference>
<reference evidence="2" key="1">
    <citation type="journal article" date="2018" name="Int. J. Syst. Evol. Microbiol.">
        <title>Neptunicella marina gen. nov., sp. nov., isolated from surface seawater.</title>
        <authorList>
            <person name="Liu X."/>
            <person name="Lai Q."/>
            <person name="Du Y."/>
            <person name="Zhang X."/>
            <person name="Liu Z."/>
            <person name="Sun F."/>
            <person name="Shao Z."/>
        </authorList>
    </citation>
    <scope>NUCLEOTIDE SEQUENCE</scope>
    <source>
        <strain evidence="2">S27-2</strain>
    </source>
</reference>
<dbReference type="Pfam" id="PF14526">
    <property type="entry name" value="Cass2"/>
    <property type="match status" value="1"/>
</dbReference>
<dbReference type="EMBL" id="JACNEP010000013">
    <property type="protein sequence ID" value="MBC3767115.1"/>
    <property type="molecule type" value="Genomic_DNA"/>
</dbReference>
<dbReference type="PANTHER" id="PTHR36444:SF2">
    <property type="entry name" value="TRANSCRIPTIONAL REGULATOR PROTEIN YOBU-RELATED"/>
    <property type="match status" value="1"/>
</dbReference>
<comment type="caution">
    <text evidence="2">The sequence shown here is derived from an EMBL/GenBank/DDBJ whole genome shotgun (WGS) entry which is preliminary data.</text>
</comment>
<protein>
    <submittedName>
        <fullName evidence="2">Effector binding domain-containing protein</fullName>
    </submittedName>
</protein>
<dbReference type="SMART" id="SM00871">
    <property type="entry name" value="AraC_E_bind"/>
    <property type="match status" value="1"/>
</dbReference>
<proteinExistence type="predicted"/>
<feature type="domain" description="AraC effector-binding" evidence="1">
    <location>
        <begin position="1"/>
        <end position="149"/>
    </location>
</feature>
<evidence type="ECO:0000313" key="2">
    <source>
        <dbReference type="EMBL" id="MBC3767115.1"/>
    </source>
</evidence>
<dbReference type="Gene3D" id="3.20.80.10">
    <property type="entry name" value="Regulatory factor, effector binding domain"/>
    <property type="match status" value="1"/>
</dbReference>
<dbReference type="InterPro" id="IPR053182">
    <property type="entry name" value="YobU-like_regulator"/>
</dbReference>
<dbReference type="InterPro" id="IPR010499">
    <property type="entry name" value="AraC_E-bd"/>
</dbReference>
<organism evidence="2 3">
    <name type="scientific">Neptunicella marina</name>
    <dbReference type="NCBI Taxonomy" id="2125989"/>
    <lineage>
        <taxon>Bacteria</taxon>
        <taxon>Pseudomonadati</taxon>
        <taxon>Pseudomonadota</taxon>
        <taxon>Gammaproteobacteria</taxon>
        <taxon>Alteromonadales</taxon>
        <taxon>Alteromonadaceae</taxon>
        <taxon>Neptunicella</taxon>
    </lineage>
</organism>
<keyword evidence="3" id="KW-1185">Reference proteome</keyword>
<evidence type="ECO:0000259" key="1">
    <source>
        <dbReference type="SMART" id="SM00871"/>
    </source>
</evidence>
<reference evidence="2" key="2">
    <citation type="submission" date="2020-08" db="EMBL/GenBank/DDBJ databases">
        <authorList>
            <person name="Lai Q."/>
        </authorList>
    </citation>
    <scope>NUCLEOTIDE SEQUENCE</scope>
    <source>
        <strain evidence="2">S27-2</strain>
    </source>
</reference>
<dbReference type="InterPro" id="IPR029441">
    <property type="entry name" value="Cass2"/>
</dbReference>
<evidence type="ECO:0000313" key="3">
    <source>
        <dbReference type="Proteomes" id="UP000601768"/>
    </source>
</evidence>
<name>A0A8J6IX17_9ALTE</name>
<dbReference type="Proteomes" id="UP000601768">
    <property type="component" value="Unassembled WGS sequence"/>
</dbReference>
<sequence length="149" mass="16878">MELKHINGFSVTGIKVRTTNAAEMDTSTAKIAGLWQHFYQDVMPQLPPGSKIYGVYCHYQSDYRGEYDIFAAADTLSADLLEESESTNIQSGQYLVFSKTGEMPQAVISLWGEVWEYFNQPDCPHHRAYTSDFEFYKSANEVEIAIAVK</sequence>
<dbReference type="SUPFAM" id="SSF55136">
    <property type="entry name" value="Probable bacterial effector-binding domain"/>
    <property type="match status" value="1"/>
</dbReference>
<dbReference type="InterPro" id="IPR011256">
    <property type="entry name" value="Reg_factor_effector_dom_sf"/>
</dbReference>